<sequence>MDMEEQNASVMNERILTESPVGLNENPAQQPDDLTLRKTALHVSGVDNMSEAQIKEFVSTYAPEHECVIEWINDNECNLVYPDEDVARRALFLLVSEPFSDFDDNAEYRMKPCPSFLSSSHQIRYARYSDKKVKSAHLYSRYYLFHGDPHEKAESSSSQRKSPEKEDMEETSNPLRKRIGPKVSQLSLLERISASPAAGRKHRRNRRSKKKTNS</sequence>
<accession>S9VUM8</accession>
<feature type="compositionally biased region" description="Basic residues" evidence="1">
    <location>
        <begin position="199"/>
        <end position="214"/>
    </location>
</feature>
<dbReference type="HOGENOM" id="CLU_109927_0_0_1"/>
<dbReference type="GO" id="GO:0000340">
    <property type="term" value="F:RNA 7-methylguanosine cap binding"/>
    <property type="evidence" value="ECO:0007669"/>
    <property type="project" value="InterPro"/>
</dbReference>
<dbReference type="OMA" id="HIRYARY"/>
<feature type="region of interest" description="Disordered" evidence="1">
    <location>
        <begin position="149"/>
        <end position="214"/>
    </location>
</feature>
<reference evidence="2 3" key="1">
    <citation type="journal article" date="2011" name="Science">
        <title>Comparative functional genomics of the fission yeasts.</title>
        <authorList>
            <person name="Rhind N."/>
            <person name="Chen Z."/>
            <person name="Yassour M."/>
            <person name="Thompson D.A."/>
            <person name="Haas B.J."/>
            <person name="Habib N."/>
            <person name="Wapinski I."/>
            <person name="Roy S."/>
            <person name="Lin M.F."/>
            <person name="Heiman D.I."/>
            <person name="Young S.K."/>
            <person name="Furuya K."/>
            <person name="Guo Y."/>
            <person name="Pidoux A."/>
            <person name="Chen H.M."/>
            <person name="Robbertse B."/>
            <person name="Goldberg J.M."/>
            <person name="Aoki K."/>
            <person name="Bayne E.H."/>
            <person name="Berlin A.M."/>
            <person name="Desjardins C.A."/>
            <person name="Dobbs E."/>
            <person name="Dukaj L."/>
            <person name="Fan L."/>
            <person name="FitzGerald M.G."/>
            <person name="French C."/>
            <person name="Gujja S."/>
            <person name="Hansen K."/>
            <person name="Keifenheim D."/>
            <person name="Levin J.Z."/>
            <person name="Mosher R.A."/>
            <person name="Mueller C.A."/>
            <person name="Pfiffner J."/>
            <person name="Priest M."/>
            <person name="Russ C."/>
            <person name="Smialowska A."/>
            <person name="Swoboda P."/>
            <person name="Sykes S.M."/>
            <person name="Vaughn M."/>
            <person name="Vengrova S."/>
            <person name="Yoder R."/>
            <person name="Zeng Q."/>
            <person name="Allshire R."/>
            <person name="Baulcombe D."/>
            <person name="Birren B.W."/>
            <person name="Brown W."/>
            <person name="Ekwall K."/>
            <person name="Kellis M."/>
            <person name="Leatherwood J."/>
            <person name="Levin H."/>
            <person name="Margalit H."/>
            <person name="Martienssen R."/>
            <person name="Nieduszynski C.A."/>
            <person name="Spatafora J.W."/>
            <person name="Friedman N."/>
            <person name="Dalgaard J.Z."/>
            <person name="Baumann P."/>
            <person name="Niki H."/>
            <person name="Regev A."/>
            <person name="Nusbaum C."/>
        </authorList>
    </citation>
    <scope>NUCLEOTIDE SEQUENCE [LARGE SCALE GENOMIC DNA]</scope>
    <source>
        <strain evidence="3">OY26 / ATCC MYA-4695 / CBS 11777 / NBRC 106824 / NRRL Y48691</strain>
    </source>
</reference>
<organism evidence="2 3">
    <name type="scientific">Schizosaccharomyces cryophilus (strain OY26 / ATCC MYA-4695 / CBS 11777 / NBRC 106824 / NRRL Y48691)</name>
    <name type="common">Fission yeast</name>
    <dbReference type="NCBI Taxonomy" id="653667"/>
    <lineage>
        <taxon>Eukaryota</taxon>
        <taxon>Fungi</taxon>
        <taxon>Dikarya</taxon>
        <taxon>Ascomycota</taxon>
        <taxon>Taphrinomycotina</taxon>
        <taxon>Schizosaccharomycetes</taxon>
        <taxon>Schizosaccharomycetales</taxon>
        <taxon>Schizosaccharomycetaceae</taxon>
        <taxon>Schizosaccharomyces</taxon>
    </lineage>
</organism>
<dbReference type="AlphaFoldDB" id="S9VUM8"/>
<name>S9VUM8_SCHCR</name>
<evidence type="ECO:0000313" key="2">
    <source>
        <dbReference type="EMBL" id="EPY49864.1"/>
    </source>
</evidence>
<gene>
    <name evidence="2" type="ORF">SPOG_03335</name>
</gene>
<dbReference type="RefSeq" id="XP_013025203.1">
    <property type="nucleotide sequence ID" value="XM_013169749.1"/>
</dbReference>
<dbReference type="GO" id="GO:0005634">
    <property type="term" value="C:nucleus"/>
    <property type="evidence" value="ECO:0007669"/>
    <property type="project" value="TreeGrafter"/>
</dbReference>
<dbReference type="Proteomes" id="UP000015464">
    <property type="component" value="Unassembled WGS sequence"/>
</dbReference>
<evidence type="ECO:0000256" key="1">
    <source>
        <dbReference type="SAM" id="MobiDB-lite"/>
    </source>
</evidence>
<dbReference type="STRING" id="653667.S9VUM8"/>
<dbReference type="EMBL" id="KE546994">
    <property type="protein sequence ID" value="EPY49864.1"/>
    <property type="molecule type" value="Genomic_DNA"/>
</dbReference>
<evidence type="ECO:0000313" key="3">
    <source>
        <dbReference type="Proteomes" id="UP000015464"/>
    </source>
</evidence>
<dbReference type="OrthoDB" id="422106at2759"/>
<protein>
    <submittedName>
        <fullName evidence="2">Fungal protein</fullName>
    </submittedName>
</protein>
<dbReference type="GO" id="GO:0003729">
    <property type="term" value="F:mRNA binding"/>
    <property type="evidence" value="ECO:0007669"/>
    <property type="project" value="InterPro"/>
</dbReference>
<dbReference type="GeneID" id="25037652"/>
<dbReference type="eggNOG" id="ENOG502S34X">
    <property type="taxonomic scope" value="Eukaryota"/>
</dbReference>
<proteinExistence type="predicted"/>
<dbReference type="Pfam" id="PF10309">
    <property type="entry name" value="NCBP3"/>
    <property type="match status" value="1"/>
</dbReference>
<keyword evidence="3" id="KW-1185">Reference proteome</keyword>
<dbReference type="PANTHER" id="PTHR16291:SF0">
    <property type="entry name" value="NUCLEAR CAP-BINDING PROTEIN SUBUNIT 3"/>
    <property type="match status" value="1"/>
</dbReference>
<dbReference type="InterPro" id="IPR019416">
    <property type="entry name" value="NCBP3"/>
</dbReference>
<dbReference type="PANTHER" id="PTHR16291">
    <property type="entry name" value="NUCLEAR CAP-BINDING PROTEIN SUBUNIT 3"/>
    <property type="match status" value="1"/>
</dbReference>